<sequence length="702" mass="80524">MPVMAQRKSVVQRWASTEAAPVTPTEDLKTENYSRSQKALNIRNQVEEVVNEAKASDLSEAINILEEAVTYLRDVQGEEKITNRGFYGLFQRPLATLTEKVLTEGAGLGGRTPEQVLDLFIDLKVAHKAHFFFFALNELKKGGSDMYANVLRVWLRFLEYSKAMETFDANVHLSYEFPFLSEKGYRFSSLQQFAYLAFMMQCHNEGVKPSLDSISKLLQSQDPTQLPYIKAVRSAFAYHGVREFNDDLRTFWTMDEGLRAENADINSEYTQKEIKKALSRSHIRMLSSFYESLKERAVTKNESINEETLVSFMSGFNQLNDFETSFKIFGSMQEQGVRPTQSGYAALFKTIGHPDRILSLTEKERAEVGKTAEITLQSMLVSGVKMNQDVLSCVISCFANAGQSERVDQLTKEYEKLGLNTDAKNSILIGLLLNRKVHLAEKKFKEFLAKDPSYVPNTYTMNSFFSSYTRLKKFEEAEKVLSFMREKGIPEDFATITTAIDYYFKLMTSRGQVPDIVSIMNDLKQEHFRFTDASINSILYTLTSTGVNLEAARAVHKYFIEQTPKNRFSKVISTTMIDAELKYGSIYNAEALFKFHVDNMTNDTRMWNQFIRRALEKDDAIALKYYKKLKQQDTAGAQRNYFTFYFMFTHYMRTKQNDKLQWLLDELAKANLSDYGTRLPEIVDKLKTSCKVDPALAAKLKN</sequence>
<dbReference type="Gene3D" id="1.25.40.10">
    <property type="entry name" value="Tetratricopeptide repeat domain"/>
    <property type="match status" value="2"/>
</dbReference>
<evidence type="ECO:0000256" key="1">
    <source>
        <dbReference type="ARBA" id="ARBA00004173"/>
    </source>
</evidence>
<dbReference type="GeneID" id="37006811"/>
<dbReference type="InterPro" id="IPR051114">
    <property type="entry name" value="Mito_RNA_Proc_CCM1"/>
</dbReference>
<dbReference type="PANTHER" id="PTHR47934:SF6">
    <property type="entry name" value="MITOCHONDRIAL GROUP I INTRON SPLICING FACTOR CCM1-RELATED"/>
    <property type="match status" value="1"/>
</dbReference>
<dbReference type="PROSITE" id="PS51375">
    <property type="entry name" value="PPR"/>
    <property type="match status" value="2"/>
</dbReference>
<evidence type="ECO:0000256" key="3">
    <source>
        <dbReference type="PROSITE-ProRule" id="PRU00708"/>
    </source>
</evidence>
<reference evidence="4 5" key="1">
    <citation type="submission" date="2017-12" db="EMBL/GenBank/DDBJ databases">
        <title>Genome Sequence of a Multidrug-Resistant Candida haemulonii Isolate from a Patient with Chronic Leg Ulcers in Israel.</title>
        <authorList>
            <person name="Chow N.A."/>
            <person name="Gade L."/>
            <person name="Batra D."/>
            <person name="Rowe L.A."/>
            <person name="Ben-Ami R."/>
            <person name="Loparev V.N."/>
            <person name="Litvintseva A.P."/>
        </authorList>
    </citation>
    <scope>NUCLEOTIDE SEQUENCE [LARGE SCALE GENOMIC DNA]</scope>
    <source>
        <strain evidence="4 5">B11899</strain>
    </source>
</reference>
<dbReference type="NCBIfam" id="TIGR00756">
    <property type="entry name" value="PPR"/>
    <property type="match status" value="2"/>
</dbReference>
<dbReference type="AlphaFoldDB" id="A0A2V1AMR6"/>
<dbReference type="GO" id="GO:0007005">
    <property type="term" value="P:mitochondrion organization"/>
    <property type="evidence" value="ECO:0007669"/>
    <property type="project" value="TreeGrafter"/>
</dbReference>
<evidence type="ECO:0000256" key="2">
    <source>
        <dbReference type="ARBA" id="ARBA00044527"/>
    </source>
</evidence>
<dbReference type="RefSeq" id="XP_025340119.1">
    <property type="nucleotide sequence ID" value="XM_025485188.1"/>
</dbReference>
<dbReference type="Proteomes" id="UP000244309">
    <property type="component" value="Unassembled WGS sequence"/>
</dbReference>
<protein>
    <recommendedName>
        <fullName evidence="2">Mitochondrial 15S rRNA processing factor CCM1</fullName>
    </recommendedName>
</protein>
<organism evidence="4 5">
    <name type="scientific">Candidozyma haemuli</name>
    <dbReference type="NCBI Taxonomy" id="45357"/>
    <lineage>
        <taxon>Eukaryota</taxon>
        <taxon>Fungi</taxon>
        <taxon>Dikarya</taxon>
        <taxon>Ascomycota</taxon>
        <taxon>Saccharomycotina</taxon>
        <taxon>Pichiomycetes</taxon>
        <taxon>Metschnikowiaceae</taxon>
        <taxon>Candidozyma</taxon>
    </lineage>
</organism>
<dbReference type="InterPro" id="IPR002885">
    <property type="entry name" value="PPR_rpt"/>
</dbReference>
<dbReference type="OrthoDB" id="185373at2759"/>
<dbReference type="PANTHER" id="PTHR47934">
    <property type="entry name" value="PENTATRICOPEPTIDE REPEAT-CONTAINING PROTEIN PET309, MITOCHONDRIAL"/>
    <property type="match status" value="1"/>
</dbReference>
<dbReference type="VEuPathDB" id="FungiDB:CXQ85_001480"/>
<name>A0A2V1AMR6_9ASCO</name>
<comment type="subcellular location">
    <subcellularLocation>
        <location evidence="1">Mitochondrion</location>
    </subcellularLocation>
</comment>
<dbReference type="InterPro" id="IPR011990">
    <property type="entry name" value="TPR-like_helical_dom_sf"/>
</dbReference>
<gene>
    <name evidence="4" type="ORF">CXQ85_001480</name>
</gene>
<dbReference type="GO" id="GO:0005739">
    <property type="term" value="C:mitochondrion"/>
    <property type="evidence" value="ECO:0007669"/>
    <property type="project" value="UniProtKB-SubCell"/>
</dbReference>
<dbReference type="Pfam" id="PF13812">
    <property type="entry name" value="PPR_3"/>
    <property type="match status" value="1"/>
</dbReference>
<evidence type="ECO:0000313" key="5">
    <source>
        <dbReference type="Proteomes" id="UP000244309"/>
    </source>
</evidence>
<feature type="repeat" description="PPR" evidence="3">
    <location>
        <begin position="457"/>
        <end position="491"/>
    </location>
</feature>
<comment type="caution">
    <text evidence="4">The sequence shown here is derived from an EMBL/GenBank/DDBJ whole genome shotgun (WGS) entry which is preliminary data.</text>
</comment>
<dbReference type="STRING" id="45357.A0A2V1AMR6"/>
<dbReference type="EMBL" id="PKFO01000001">
    <property type="protein sequence ID" value="PVH19179.1"/>
    <property type="molecule type" value="Genomic_DNA"/>
</dbReference>
<dbReference type="GO" id="GO:0006396">
    <property type="term" value="P:RNA processing"/>
    <property type="evidence" value="ECO:0007669"/>
    <property type="project" value="TreeGrafter"/>
</dbReference>
<dbReference type="GO" id="GO:0003729">
    <property type="term" value="F:mRNA binding"/>
    <property type="evidence" value="ECO:0007669"/>
    <property type="project" value="TreeGrafter"/>
</dbReference>
<evidence type="ECO:0000313" key="4">
    <source>
        <dbReference type="EMBL" id="PVH19179.1"/>
    </source>
</evidence>
<feature type="repeat" description="PPR" evidence="3">
    <location>
        <begin position="305"/>
        <end position="339"/>
    </location>
</feature>
<proteinExistence type="predicted"/>
<keyword evidence="5" id="KW-1185">Reference proteome</keyword>
<dbReference type="Pfam" id="PF01535">
    <property type="entry name" value="PPR"/>
    <property type="match status" value="1"/>
</dbReference>
<accession>A0A2V1AMR6</accession>